<keyword evidence="9" id="KW-1185">Reference proteome</keyword>
<reference evidence="8" key="1">
    <citation type="submission" date="2022-05" db="EMBL/GenBank/DDBJ databases">
        <authorList>
            <person name="Jo J.-H."/>
            <person name="Im W.-T."/>
        </authorList>
    </citation>
    <scope>NUCLEOTIDE SEQUENCE</scope>
    <source>
        <strain evidence="8">RB56-2</strain>
    </source>
</reference>
<keyword evidence="6" id="KW-0460">Magnesium</keyword>
<keyword evidence="2 7" id="KW-0436">Ligase</keyword>
<keyword evidence="5 7" id="KW-0067">ATP-binding</keyword>
<evidence type="ECO:0000256" key="7">
    <source>
        <dbReference type="PIRNR" id="PIRNR001563"/>
    </source>
</evidence>
<comment type="caution">
    <text evidence="8">The sequence shown here is derived from an EMBL/GenBank/DDBJ whole genome shotgun (WGS) entry which is preliminary data.</text>
</comment>
<dbReference type="Gene3D" id="3.40.1190.10">
    <property type="entry name" value="Mur-like, catalytic domain"/>
    <property type="match status" value="1"/>
</dbReference>
<dbReference type="SUPFAM" id="SSF53623">
    <property type="entry name" value="MurD-like peptide ligases, catalytic domain"/>
    <property type="match status" value="1"/>
</dbReference>
<evidence type="ECO:0000256" key="5">
    <source>
        <dbReference type="ARBA" id="ARBA00022840"/>
    </source>
</evidence>
<gene>
    <name evidence="8" type="ORF">LZ518_06770</name>
</gene>
<keyword evidence="4 7" id="KW-0547">Nucleotide-binding</keyword>
<dbReference type="EMBL" id="JAMGBB010000001">
    <property type="protein sequence ID" value="MCL6740835.1"/>
    <property type="molecule type" value="Genomic_DNA"/>
</dbReference>
<dbReference type="InterPro" id="IPR001645">
    <property type="entry name" value="Folylpolyglutamate_synth"/>
</dbReference>
<dbReference type="InterPro" id="IPR036565">
    <property type="entry name" value="Mur-like_cat_sf"/>
</dbReference>
<dbReference type="Proteomes" id="UP001165383">
    <property type="component" value="Unassembled WGS sequence"/>
</dbReference>
<dbReference type="PIRSF" id="PIRSF001563">
    <property type="entry name" value="Folylpolyglu_synth"/>
    <property type="match status" value="1"/>
</dbReference>
<evidence type="ECO:0000256" key="1">
    <source>
        <dbReference type="ARBA" id="ARBA00008276"/>
    </source>
</evidence>
<sequence length="436" mass="46665">MKEVIRSADPRIAALIARQATQYVDSDYLSLDRIAALLDKLGRPQDGLPPIIHVAGTNGKGSTCAFLRAALEAAGKRVHAFTSPHLVRYNERIRIAGQLIGDTKLAELMGMVVDANDEVGASLFEVNTAVAFLAFAETPADACILEVGLGGRLDATNLVEKPLVCGIASLGLDHQAFLGKTMVEVGAEKAGIAKRGVPLVTQLYPPAVADRIGAIAKSAKAIWEPRGLNWHASARRERLRYRDIHGELELPLPRLPGKHQALNAALAVAMLRHQSTIAIPHSALTAAMGWANWPARLQQLHNGPLFNMLPRGSELWVDGGHNPSAARLVADYARQHWNDGLPLVLLFASLASKDAAGTLRPFKGIAAEVLTVPIDGHECRSPQDLAHMAESMGLPARARSGLADSMTTLRKPARVLVFGSLYLAGELLALNGPLPD</sequence>
<dbReference type="PROSITE" id="PS01012">
    <property type="entry name" value="FOLYLPOLYGLU_SYNT_2"/>
    <property type="match status" value="1"/>
</dbReference>
<evidence type="ECO:0000313" key="8">
    <source>
        <dbReference type="EMBL" id="MCL6740835.1"/>
    </source>
</evidence>
<dbReference type="RefSeq" id="WP_249915244.1">
    <property type="nucleotide sequence ID" value="NZ_JAMGBB010000001.1"/>
</dbReference>
<protein>
    <submittedName>
        <fullName evidence="8">Bifunctional folylpolyglutamate synthase/dihydrofolate synthase</fullName>
    </submittedName>
</protein>
<evidence type="ECO:0000313" key="9">
    <source>
        <dbReference type="Proteomes" id="UP001165383"/>
    </source>
</evidence>
<dbReference type="InterPro" id="IPR036615">
    <property type="entry name" value="Mur_ligase_C_dom_sf"/>
</dbReference>
<name>A0ABT0S8W1_9SPHN</name>
<organism evidence="8 9">
    <name type="scientific">Sphingomonas brevis</name>
    <dbReference type="NCBI Taxonomy" id="2908206"/>
    <lineage>
        <taxon>Bacteria</taxon>
        <taxon>Pseudomonadati</taxon>
        <taxon>Pseudomonadota</taxon>
        <taxon>Alphaproteobacteria</taxon>
        <taxon>Sphingomonadales</taxon>
        <taxon>Sphingomonadaceae</taxon>
        <taxon>Sphingomonas</taxon>
    </lineage>
</organism>
<evidence type="ECO:0000256" key="4">
    <source>
        <dbReference type="ARBA" id="ARBA00022741"/>
    </source>
</evidence>
<dbReference type="SUPFAM" id="SSF53244">
    <property type="entry name" value="MurD-like peptide ligases, peptide-binding domain"/>
    <property type="match status" value="1"/>
</dbReference>
<dbReference type="NCBIfam" id="TIGR01499">
    <property type="entry name" value="folC"/>
    <property type="match status" value="1"/>
</dbReference>
<keyword evidence="3" id="KW-0479">Metal-binding</keyword>
<proteinExistence type="inferred from homology"/>
<evidence type="ECO:0000256" key="2">
    <source>
        <dbReference type="ARBA" id="ARBA00022598"/>
    </source>
</evidence>
<dbReference type="PANTHER" id="PTHR11136">
    <property type="entry name" value="FOLYLPOLYGLUTAMATE SYNTHASE-RELATED"/>
    <property type="match status" value="1"/>
</dbReference>
<dbReference type="PANTHER" id="PTHR11136:SF0">
    <property type="entry name" value="DIHYDROFOLATE SYNTHETASE-RELATED"/>
    <property type="match status" value="1"/>
</dbReference>
<comment type="similarity">
    <text evidence="1 7">Belongs to the folylpolyglutamate synthase family.</text>
</comment>
<evidence type="ECO:0000256" key="6">
    <source>
        <dbReference type="ARBA" id="ARBA00022842"/>
    </source>
</evidence>
<dbReference type="InterPro" id="IPR018109">
    <property type="entry name" value="Folylpolyglutamate_synth_CS"/>
</dbReference>
<accession>A0ABT0S8W1</accession>
<evidence type="ECO:0000256" key="3">
    <source>
        <dbReference type="ARBA" id="ARBA00022723"/>
    </source>
</evidence>
<dbReference type="Gene3D" id="3.90.190.20">
    <property type="entry name" value="Mur ligase, C-terminal domain"/>
    <property type="match status" value="1"/>
</dbReference>